<protein>
    <submittedName>
        <fullName evidence="1">Uncharacterized protein</fullName>
    </submittedName>
</protein>
<proteinExistence type="predicted"/>
<gene>
    <name evidence="1" type="ORF">MILVUS5_LOCUS7186</name>
</gene>
<sequence length="91" mass="10580">MNSIWFYFIVVKGPFVLPIYWPEDGNMQTIGIYMDAINRYSFCRISFLYHYWLKDEICRINGICTDAISGNIPLHTVDCHGDVGTESENCF</sequence>
<evidence type="ECO:0000313" key="1">
    <source>
        <dbReference type="EMBL" id="CAJ2636724.1"/>
    </source>
</evidence>
<organism evidence="1 2">
    <name type="scientific">Trifolium pratense</name>
    <name type="common">Red clover</name>
    <dbReference type="NCBI Taxonomy" id="57577"/>
    <lineage>
        <taxon>Eukaryota</taxon>
        <taxon>Viridiplantae</taxon>
        <taxon>Streptophyta</taxon>
        <taxon>Embryophyta</taxon>
        <taxon>Tracheophyta</taxon>
        <taxon>Spermatophyta</taxon>
        <taxon>Magnoliopsida</taxon>
        <taxon>eudicotyledons</taxon>
        <taxon>Gunneridae</taxon>
        <taxon>Pentapetalae</taxon>
        <taxon>rosids</taxon>
        <taxon>fabids</taxon>
        <taxon>Fabales</taxon>
        <taxon>Fabaceae</taxon>
        <taxon>Papilionoideae</taxon>
        <taxon>50 kb inversion clade</taxon>
        <taxon>NPAAA clade</taxon>
        <taxon>Hologalegina</taxon>
        <taxon>IRL clade</taxon>
        <taxon>Trifolieae</taxon>
        <taxon>Trifolium</taxon>
    </lineage>
</organism>
<name>A0ACB0IWN9_TRIPR</name>
<comment type="caution">
    <text evidence="1">The sequence shown here is derived from an EMBL/GenBank/DDBJ whole genome shotgun (WGS) entry which is preliminary data.</text>
</comment>
<keyword evidence="2" id="KW-1185">Reference proteome</keyword>
<dbReference type="Proteomes" id="UP001177021">
    <property type="component" value="Unassembled WGS sequence"/>
</dbReference>
<dbReference type="EMBL" id="CASHSV030000013">
    <property type="protein sequence ID" value="CAJ2636724.1"/>
    <property type="molecule type" value="Genomic_DNA"/>
</dbReference>
<reference evidence="1" key="1">
    <citation type="submission" date="2023-10" db="EMBL/GenBank/DDBJ databases">
        <authorList>
            <person name="Rodriguez Cubillos JULIANA M."/>
            <person name="De Vega J."/>
        </authorList>
    </citation>
    <scope>NUCLEOTIDE SEQUENCE</scope>
</reference>
<evidence type="ECO:0000313" key="2">
    <source>
        <dbReference type="Proteomes" id="UP001177021"/>
    </source>
</evidence>
<accession>A0ACB0IWN9</accession>